<dbReference type="InterPro" id="IPR036259">
    <property type="entry name" value="MFS_trans_sf"/>
</dbReference>
<dbReference type="Proteomes" id="UP000663850">
    <property type="component" value="Unassembled WGS sequence"/>
</dbReference>
<feature type="transmembrane region" description="Helical" evidence="6">
    <location>
        <begin position="148"/>
        <end position="165"/>
    </location>
</feature>
<feature type="transmembrane region" description="Helical" evidence="6">
    <location>
        <begin position="404"/>
        <end position="423"/>
    </location>
</feature>
<feature type="transmembrane region" description="Helical" evidence="6">
    <location>
        <begin position="198"/>
        <end position="223"/>
    </location>
</feature>
<evidence type="ECO:0000259" key="7">
    <source>
        <dbReference type="PROSITE" id="PS50850"/>
    </source>
</evidence>
<sequence length="531" mass="57617">MSDEKANGSNTVAPYEQSLDSRTLREGEANVSRGESSGEGTSPESQPSGQVHRTKDNEKDAEKGGSDNWDEDPRNPRLWQGCRKWAAAAIVSLYTLVSPLASSMMAPGLLEIAHAFGITNSTVAALTLSIFVLAYAIGPLFITPLSESKYSFVLLYLRVITYFELSVYGRSWPLHLSNLFFLIFNLVTAWAPNTASLIVFRFLAGIGGSAPLTIGAGSIADLFHERDRAVAMSLFSLGPLLGPIIGPIAGGFITQDIGYKWVFIIISIAAGTIALFGITLLQETYAPVLRRRYGYPDLAPRGSLGEVLTENLIRPLQLLTRSLICFSLSLYMAIIYGLLYLMFVTFPTLFANVYGWGPGIAGLAYLGLGVGFMFAAVIGSRLMNVLYLKLSERNGGQGKPEYRIPPMLGGTMLIVIGLLWYGWTAHVKAHYILPIIGSGVFGAGMMFCFMPIQLYLVDSFTYAASAIAAATFLRSLFGFAFPLFGQQLFAALGIGGGHSLLAGIAIVVGVPFPIWIYFKGEEMRARNPLNR</sequence>
<evidence type="ECO:0000256" key="1">
    <source>
        <dbReference type="ARBA" id="ARBA00004141"/>
    </source>
</evidence>
<dbReference type="Gene3D" id="1.20.1250.20">
    <property type="entry name" value="MFS general substrate transporter like domains"/>
    <property type="match status" value="1"/>
</dbReference>
<feature type="transmembrane region" description="Helical" evidence="6">
    <location>
        <begin position="462"/>
        <end position="484"/>
    </location>
</feature>
<dbReference type="Pfam" id="PF07690">
    <property type="entry name" value="MFS_1"/>
    <property type="match status" value="1"/>
</dbReference>
<dbReference type="GO" id="GO:0022857">
    <property type="term" value="F:transmembrane transporter activity"/>
    <property type="evidence" value="ECO:0007669"/>
    <property type="project" value="InterPro"/>
</dbReference>
<protein>
    <recommendedName>
        <fullName evidence="7">Major facilitator superfamily (MFS) profile domain-containing protein</fullName>
    </recommendedName>
</protein>
<evidence type="ECO:0000256" key="4">
    <source>
        <dbReference type="ARBA" id="ARBA00023136"/>
    </source>
</evidence>
<dbReference type="SUPFAM" id="SSF103473">
    <property type="entry name" value="MFS general substrate transporter"/>
    <property type="match status" value="1"/>
</dbReference>
<evidence type="ECO:0000256" key="2">
    <source>
        <dbReference type="ARBA" id="ARBA00022692"/>
    </source>
</evidence>
<dbReference type="AlphaFoldDB" id="A0A8H3GZ35"/>
<keyword evidence="3 6" id="KW-1133">Transmembrane helix</keyword>
<feature type="domain" description="Major facilitator superfamily (MFS) profile" evidence="7">
    <location>
        <begin position="87"/>
        <end position="521"/>
    </location>
</feature>
<feature type="region of interest" description="Disordered" evidence="5">
    <location>
        <begin position="1"/>
        <end position="75"/>
    </location>
</feature>
<feature type="transmembrane region" description="Helical" evidence="6">
    <location>
        <begin position="363"/>
        <end position="383"/>
    </location>
</feature>
<feature type="transmembrane region" description="Helical" evidence="6">
    <location>
        <begin position="496"/>
        <end position="518"/>
    </location>
</feature>
<accession>A0A8H3GZ35</accession>
<keyword evidence="2 6" id="KW-0812">Transmembrane</keyword>
<dbReference type="PANTHER" id="PTHR23502">
    <property type="entry name" value="MAJOR FACILITATOR SUPERFAMILY"/>
    <property type="match status" value="1"/>
</dbReference>
<comment type="subcellular location">
    <subcellularLocation>
        <location evidence="1">Membrane</location>
        <topology evidence="1">Multi-pass membrane protein</topology>
    </subcellularLocation>
</comment>
<dbReference type="EMBL" id="CAJMWZ010003480">
    <property type="protein sequence ID" value="CAE6475425.1"/>
    <property type="molecule type" value="Genomic_DNA"/>
</dbReference>
<feature type="transmembrane region" description="Helical" evidence="6">
    <location>
        <begin position="259"/>
        <end position="281"/>
    </location>
</feature>
<dbReference type="PANTHER" id="PTHR23502:SF60">
    <property type="entry name" value="MAJOR FACILITATOR SUPERFAMILY (MFS) PROFILE DOMAIN-CONTAINING PROTEIN-RELATED"/>
    <property type="match status" value="1"/>
</dbReference>
<feature type="transmembrane region" description="Helical" evidence="6">
    <location>
        <begin position="429"/>
        <end position="450"/>
    </location>
</feature>
<feature type="compositionally biased region" description="Basic and acidic residues" evidence="5">
    <location>
        <begin position="53"/>
        <end position="75"/>
    </location>
</feature>
<dbReference type="FunFam" id="1.20.1250.20:FF:000011">
    <property type="entry name" value="MFS multidrug transporter, putative"/>
    <property type="match status" value="1"/>
</dbReference>
<comment type="caution">
    <text evidence="8">The sequence shown here is derived from an EMBL/GenBank/DDBJ whole genome shotgun (WGS) entry which is preliminary data.</text>
</comment>
<evidence type="ECO:0000313" key="8">
    <source>
        <dbReference type="EMBL" id="CAE6475425.1"/>
    </source>
</evidence>
<gene>
    <name evidence="8" type="ORF">RDB_LOCUS68344</name>
</gene>
<feature type="transmembrane region" description="Helical" evidence="6">
    <location>
        <begin position="122"/>
        <end position="142"/>
    </location>
</feature>
<dbReference type="InterPro" id="IPR020846">
    <property type="entry name" value="MFS_dom"/>
</dbReference>
<dbReference type="InterPro" id="IPR011701">
    <property type="entry name" value="MFS"/>
</dbReference>
<feature type="compositionally biased region" description="Low complexity" evidence="5">
    <location>
        <begin position="32"/>
        <end position="49"/>
    </location>
</feature>
<feature type="transmembrane region" description="Helical" evidence="6">
    <location>
        <begin position="230"/>
        <end position="253"/>
    </location>
</feature>
<evidence type="ECO:0000256" key="3">
    <source>
        <dbReference type="ARBA" id="ARBA00022989"/>
    </source>
</evidence>
<dbReference type="PROSITE" id="PS50850">
    <property type="entry name" value="MFS"/>
    <property type="match status" value="1"/>
</dbReference>
<name>A0A8H3GZ35_9AGAM</name>
<proteinExistence type="predicted"/>
<feature type="transmembrane region" description="Helical" evidence="6">
    <location>
        <begin position="323"/>
        <end position="343"/>
    </location>
</feature>
<evidence type="ECO:0000256" key="5">
    <source>
        <dbReference type="SAM" id="MobiDB-lite"/>
    </source>
</evidence>
<keyword evidence="4 6" id="KW-0472">Membrane</keyword>
<evidence type="ECO:0000256" key="6">
    <source>
        <dbReference type="SAM" id="Phobius"/>
    </source>
</evidence>
<feature type="transmembrane region" description="Helical" evidence="6">
    <location>
        <begin position="85"/>
        <end position="110"/>
    </location>
</feature>
<dbReference type="CDD" id="cd17323">
    <property type="entry name" value="MFS_Tpo1_MDR_like"/>
    <property type="match status" value="1"/>
</dbReference>
<evidence type="ECO:0000313" key="9">
    <source>
        <dbReference type="Proteomes" id="UP000663850"/>
    </source>
</evidence>
<organism evidence="8 9">
    <name type="scientific">Rhizoctonia solani</name>
    <dbReference type="NCBI Taxonomy" id="456999"/>
    <lineage>
        <taxon>Eukaryota</taxon>
        <taxon>Fungi</taxon>
        <taxon>Dikarya</taxon>
        <taxon>Basidiomycota</taxon>
        <taxon>Agaricomycotina</taxon>
        <taxon>Agaricomycetes</taxon>
        <taxon>Cantharellales</taxon>
        <taxon>Ceratobasidiaceae</taxon>
        <taxon>Rhizoctonia</taxon>
    </lineage>
</organism>
<reference evidence="8" key="1">
    <citation type="submission" date="2021-01" db="EMBL/GenBank/DDBJ databases">
        <authorList>
            <person name="Kaushik A."/>
        </authorList>
    </citation>
    <scope>NUCLEOTIDE SEQUENCE</scope>
    <source>
        <strain evidence="8">Type strain: AG8-Rh-89/</strain>
    </source>
</reference>
<dbReference type="GO" id="GO:0005886">
    <property type="term" value="C:plasma membrane"/>
    <property type="evidence" value="ECO:0007669"/>
    <property type="project" value="TreeGrafter"/>
</dbReference>